<dbReference type="EMBL" id="OZ037945">
    <property type="protein sequence ID" value="CAL1701666.1"/>
    <property type="molecule type" value="Genomic_DNA"/>
</dbReference>
<accession>A0ABP1D195</accession>
<evidence type="ECO:0000256" key="1">
    <source>
        <dbReference type="SAM" id="MobiDB-lite"/>
    </source>
</evidence>
<evidence type="ECO:0000313" key="4">
    <source>
        <dbReference type="Proteomes" id="UP001497453"/>
    </source>
</evidence>
<dbReference type="PANTHER" id="PTHR22306:SF2">
    <property type="entry name" value="CHROMOSOME 7 OPEN READING FRAME 50"/>
    <property type="match status" value="1"/>
</dbReference>
<dbReference type="InterPro" id="IPR019327">
    <property type="entry name" value="WKF"/>
</dbReference>
<feature type="compositionally biased region" description="Basic and acidic residues" evidence="1">
    <location>
        <begin position="17"/>
        <end position="28"/>
    </location>
</feature>
<feature type="region of interest" description="Disordered" evidence="1">
    <location>
        <begin position="1"/>
        <end position="210"/>
    </location>
</feature>
<organism evidence="3 4">
    <name type="scientific">Somion occarium</name>
    <dbReference type="NCBI Taxonomy" id="3059160"/>
    <lineage>
        <taxon>Eukaryota</taxon>
        <taxon>Fungi</taxon>
        <taxon>Dikarya</taxon>
        <taxon>Basidiomycota</taxon>
        <taxon>Agaricomycotina</taxon>
        <taxon>Agaricomycetes</taxon>
        <taxon>Polyporales</taxon>
        <taxon>Cerrenaceae</taxon>
        <taxon>Somion</taxon>
    </lineage>
</organism>
<evidence type="ECO:0000313" key="3">
    <source>
        <dbReference type="EMBL" id="CAL1701666.1"/>
    </source>
</evidence>
<feature type="compositionally biased region" description="Basic residues" evidence="1">
    <location>
        <begin position="167"/>
        <end position="176"/>
    </location>
</feature>
<name>A0ABP1D195_9APHY</name>
<feature type="compositionally biased region" description="Acidic residues" evidence="1">
    <location>
        <begin position="200"/>
        <end position="209"/>
    </location>
</feature>
<feature type="compositionally biased region" description="Basic and acidic residues" evidence="1">
    <location>
        <begin position="92"/>
        <end position="102"/>
    </location>
</feature>
<keyword evidence="4" id="KW-1185">Reference proteome</keyword>
<reference evidence="4" key="1">
    <citation type="submission" date="2024-04" db="EMBL/GenBank/DDBJ databases">
        <authorList>
            <person name="Shaw F."/>
            <person name="Minotto A."/>
        </authorList>
    </citation>
    <scope>NUCLEOTIDE SEQUENCE [LARGE SCALE GENOMIC DNA]</scope>
</reference>
<dbReference type="Proteomes" id="UP001497453">
    <property type="component" value="Chromosome 2"/>
</dbReference>
<proteinExistence type="predicted"/>
<dbReference type="Pfam" id="PF10180">
    <property type="entry name" value="WKF"/>
    <property type="match status" value="1"/>
</dbReference>
<protein>
    <recommendedName>
        <fullName evidence="2">WKF domain-containing protein</fullName>
    </recommendedName>
</protein>
<evidence type="ECO:0000259" key="2">
    <source>
        <dbReference type="Pfam" id="PF10180"/>
    </source>
</evidence>
<sequence>MSTHSDDSRPSRKLKSKTKENDDGDHIIKKCSKKPKDTISVSDGNVEVEGKKKRKRKPDENAAVTESTDNRKKKKHSKYSGDAAPEQEAQDVDMKDGTMTKEKKGKRKGKEEARADAEEDFDDVAGGVVSDTERSTSRKEKKHRKSEKLEAQEDNQDTSVVDDTAQKPRKKKKDKKVVREDEDPKSEKSKEKKRKHNESSDDPEDDESLTDQARKALSYVYIYSTNRSAWKFNKARQNWLIRNVWSSELVPDKYVPLVNKYLQSVQGGVREVDNLIKSCREAIAGVPADTPSKAVDESENPVEPASVHANNENPAQADTVRRTRASDLLAVLLSDDS</sequence>
<feature type="region of interest" description="Disordered" evidence="1">
    <location>
        <begin position="287"/>
        <end position="320"/>
    </location>
</feature>
<feature type="compositionally biased region" description="Basic and acidic residues" evidence="1">
    <location>
        <begin position="1"/>
        <end position="10"/>
    </location>
</feature>
<gene>
    <name evidence="3" type="ORF">GFSPODELE1_LOCUS3693</name>
</gene>
<dbReference type="PANTHER" id="PTHR22306">
    <property type="entry name" value="CHROMOSOME 7 OPEN READING FRAME 50"/>
    <property type="match status" value="1"/>
</dbReference>
<feature type="domain" description="WKF" evidence="2">
    <location>
        <begin position="218"/>
        <end position="281"/>
    </location>
</feature>